<dbReference type="SUPFAM" id="SSF52058">
    <property type="entry name" value="L domain-like"/>
    <property type="match status" value="1"/>
</dbReference>
<dbReference type="AlphaFoldDB" id="G0MQM7"/>
<dbReference type="InterPro" id="IPR008266">
    <property type="entry name" value="Tyr_kinase_AS"/>
</dbReference>
<dbReference type="eggNOG" id="KOG1026">
    <property type="taxonomic scope" value="Eukaryota"/>
</dbReference>
<dbReference type="SMART" id="SM00220">
    <property type="entry name" value="S_TKc"/>
    <property type="match status" value="1"/>
</dbReference>
<dbReference type="PANTHER" id="PTHR24416:SF349">
    <property type="entry name" value="TYROSINE-PROTEIN KINASE RYK"/>
    <property type="match status" value="1"/>
</dbReference>
<keyword evidence="10" id="KW-0067">ATP-binding</keyword>
<keyword evidence="3 12" id="KW-0732">Signal</keyword>
<dbReference type="InterPro" id="IPR020635">
    <property type="entry name" value="Tyr_kinase_cat_dom"/>
</dbReference>
<keyword evidence="15" id="KW-1185">Reference proteome</keyword>
<dbReference type="STRING" id="135651.G0MQM7"/>
<dbReference type="Gene3D" id="3.80.10.10">
    <property type="entry name" value="Ribonuclease Inhibitor"/>
    <property type="match status" value="1"/>
</dbReference>
<dbReference type="SMART" id="SM00219">
    <property type="entry name" value="TyrKc"/>
    <property type="match status" value="1"/>
</dbReference>
<dbReference type="Pfam" id="PF07714">
    <property type="entry name" value="PK_Tyr_Ser-Thr"/>
    <property type="match status" value="1"/>
</dbReference>
<organism evidence="15">
    <name type="scientific">Caenorhabditis brenneri</name>
    <name type="common">Nematode worm</name>
    <dbReference type="NCBI Taxonomy" id="135651"/>
    <lineage>
        <taxon>Eukaryota</taxon>
        <taxon>Metazoa</taxon>
        <taxon>Ecdysozoa</taxon>
        <taxon>Nematoda</taxon>
        <taxon>Chromadorea</taxon>
        <taxon>Rhabditida</taxon>
        <taxon>Rhabditina</taxon>
        <taxon>Rhabditomorpha</taxon>
        <taxon>Rhabditoidea</taxon>
        <taxon>Rhabditidae</taxon>
        <taxon>Peloderinae</taxon>
        <taxon>Caenorhabditis</taxon>
    </lineage>
</organism>
<evidence type="ECO:0000256" key="12">
    <source>
        <dbReference type="SAM" id="SignalP"/>
    </source>
</evidence>
<dbReference type="HOGENOM" id="CLU_342649_0_0_1"/>
<evidence type="ECO:0000256" key="4">
    <source>
        <dbReference type="ARBA" id="ARBA00022889"/>
    </source>
</evidence>
<accession>G0MQM7</accession>
<keyword evidence="10" id="KW-0547">Nucleotide-binding</keyword>
<dbReference type="PANTHER" id="PTHR24416">
    <property type="entry name" value="TYROSINE-PROTEIN KINASE RECEPTOR"/>
    <property type="match status" value="1"/>
</dbReference>
<dbReference type="GO" id="GO:0007155">
    <property type="term" value="P:cell adhesion"/>
    <property type="evidence" value="ECO:0007669"/>
    <property type="project" value="UniProtKB-KW"/>
</dbReference>
<evidence type="ECO:0000256" key="2">
    <source>
        <dbReference type="ARBA" id="ARBA00022692"/>
    </source>
</evidence>
<evidence type="ECO:0000256" key="3">
    <source>
        <dbReference type="ARBA" id="ARBA00022729"/>
    </source>
</evidence>
<keyword evidence="8" id="KW-0325">Glycoprotein</keyword>
<dbReference type="InterPro" id="IPR032675">
    <property type="entry name" value="LRR_dom_sf"/>
</dbReference>
<dbReference type="GO" id="GO:0004714">
    <property type="term" value="F:transmembrane receptor protein tyrosine kinase activity"/>
    <property type="evidence" value="ECO:0007669"/>
    <property type="project" value="UniProtKB-EC"/>
</dbReference>
<comment type="subcellular location">
    <subcellularLocation>
        <location evidence="1">Cell membrane</location>
        <topology evidence="1">Single-pass membrane protein</topology>
    </subcellularLocation>
</comment>
<reference evidence="15" key="1">
    <citation type="submission" date="2011-07" db="EMBL/GenBank/DDBJ databases">
        <authorList>
            <consortium name="Caenorhabditis brenneri Sequencing and Analysis Consortium"/>
            <person name="Wilson R.K."/>
        </authorList>
    </citation>
    <scope>NUCLEOTIDE SEQUENCE [LARGE SCALE GENOMIC DNA]</scope>
    <source>
        <strain evidence="15">PB2801</strain>
    </source>
</reference>
<gene>
    <name evidence="14" type="ORF">CAEBREN_17270</name>
</gene>
<protein>
    <recommendedName>
        <fullName evidence="13">Protein kinase domain-containing protein</fullName>
    </recommendedName>
</protein>
<keyword evidence="2 11" id="KW-0812">Transmembrane</keyword>
<dbReference type="GO" id="GO:0010976">
    <property type="term" value="P:positive regulation of neuron projection development"/>
    <property type="evidence" value="ECO:0007669"/>
    <property type="project" value="TreeGrafter"/>
</dbReference>
<dbReference type="InterPro" id="IPR050122">
    <property type="entry name" value="RTK"/>
</dbReference>
<dbReference type="InterPro" id="IPR000719">
    <property type="entry name" value="Prot_kinase_dom"/>
</dbReference>
<dbReference type="InterPro" id="IPR001245">
    <property type="entry name" value="Ser-Thr/Tyr_kinase_cat_dom"/>
</dbReference>
<evidence type="ECO:0000256" key="7">
    <source>
        <dbReference type="ARBA" id="ARBA00023170"/>
    </source>
</evidence>
<keyword evidence="4" id="KW-0130">Cell adhesion</keyword>
<evidence type="ECO:0000256" key="9">
    <source>
        <dbReference type="ARBA" id="ARBA00051243"/>
    </source>
</evidence>
<evidence type="ECO:0000256" key="11">
    <source>
        <dbReference type="SAM" id="Phobius"/>
    </source>
</evidence>
<evidence type="ECO:0000256" key="6">
    <source>
        <dbReference type="ARBA" id="ARBA00023136"/>
    </source>
</evidence>
<dbReference type="GO" id="GO:0005886">
    <property type="term" value="C:plasma membrane"/>
    <property type="evidence" value="ECO:0007669"/>
    <property type="project" value="UniProtKB-SubCell"/>
</dbReference>
<evidence type="ECO:0000256" key="8">
    <source>
        <dbReference type="ARBA" id="ARBA00023180"/>
    </source>
</evidence>
<evidence type="ECO:0000256" key="10">
    <source>
        <dbReference type="PROSITE-ProRule" id="PRU10141"/>
    </source>
</evidence>
<evidence type="ECO:0000256" key="1">
    <source>
        <dbReference type="ARBA" id="ARBA00004162"/>
    </source>
</evidence>
<dbReference type="Gene3D" id="1.10.510.10">
    <property type="entry name" value="Transferase(Phosphotransferase) domain 1"/>
    <property type="match status" value="1"/>
</dbReference>
<dbReference type="GO" id="GO:0007169">
    <property type="term" value="P:cell surface receptor protein tyrosine kinase signaling pathway"/>
    <property type="evidence" value="ECO:0007669"/>
    <property type="project" value="TreeGrafter"/>
</dbReference>
<dbReference type="InterPro" id="IPR017441">
    <property type="entry name" value="Protein_kinase_ATP_BS"/>
</dbReference>
<feature type="transmembrane region" description="Helical" evidence="11">
    <location>
        <begin position="386"/>
        <end position="406"/>
    </location>
</feature>
<feature type="chain" id="PRO_5003404349" description="Protein kinase domain-containing protein" evidence="12">
    <location>
        <begin position="21"/>
        <end position="818"/>
    </location>
</feature>
<sequence>MILRILLTLLILTYSPGVLPIPQCFKISKDVTRCESIKAFNGSSKVLVVGDCPNLMALDKTIDFGPWPIVTNVTFDCVVDDFPWSFTDIFPNVRYIHFNECNLTTLPWQSVYAETLKYVDISGCPMECSCQNQWMKADASFERLKEPFSLKKCLPDCDTGHISINHSIIIGNAGENITIHSDIEDQFTNRTFKKPYFEWAYAKIRHNYQERISQRSADLVITNLSREDMGLIGVKCWHCVDYLTTTVELRVNLPVKVEFVEKTKGDTDFLVVQGYPLENISLAITRYLPQVQSNYTETNIVDTENDAVFFSSLIVRPEKRSIFYQRTYRIFTKDIADGDHLSGDLKFEVCTNGHCDSVEKHVAHLGVINGTYAEYWELPYKQEIQITFFILLFIALVFSICFSIYYRQQLIVYFSERIMSFRKRISLAQDLRSRRASHETEETLLRDEIFSLSSEYTNTTITFIDIGTVEIHEMIGKGNFGKVYLGSWEHTGPRSVAVKIIKSVDDGVEKEARILQDLEHKNIVKLYGITHNKFNLLLVFELMNQGDLKSYLQKRVPANCGYLQFPPPLVHDELKWIIKEITAGLVYLVERQLVHRDLAARNCLVSGDSDMKAANHRQRPPITVKISDFGMSRRVYDDHEYYTMANRGALPIRWLPPEAVVTHKFTYMTDIWALGVTMWEILEYGAQPFDELSNLEVSTCRIAGIGMKPQKPDRCPADLYALMEKCWHQDPAKRITALEILDDPIFDNVRAGLPYEPAPEESVVSTYRSNINRFQDETPANGNANGHILANGNGHIHPQPNGNAFAHDNNEFVEMQEL</sequence>
<dbReference type="PROSITE" id="PS00107">
    <property type="entry name" value="PROTEIN_KINASE_ATP"/>
    <property type="match status" value="1"/>
</dbReference>
<name>G0MQM7_CAEBE</name>
<comment type="catalytic activity">
    <reaction evidence="9">
        <text>L-tyrosyl-[protein] + ATP = O-phospho-L-tyrosyl-[protein] + ADP + H(+)</text>
        <dbReference type="Rhea" id="RHEA:10596"/>
        <dbReference type="Rhea" id="RHEA-COMP:10136"/>
        <dbReference type="Rhea" id="RHEA-COMP:20101"/>
        <dbReference type="ChEBI" id="CHEBI:15378"/>
        <dbReference type="ChEBI" id="CHEBI:30616"/>
        <dbReference type="ChEBI" id="CHEBI:46858"/>
        <dbReference type="ChEBI" id="CHEBI:61978"/>
        <dbReference type="ChEBI" id="CHEBI:456216"/>
        <dbReference type="EC" id="2.7.10.1"/>
    </reaction>
</comment>
<dbReference type="InterPro" id="IPR011009">
    <property type="entry name" value="Kinase-like_dom_sf"/>
</dbReference>
<feature type="binding site" evidence="10">
    <location>
        <position position="499"/>
    </location>
    <ligand>
        <name>ATP</name>
        <dbReference type="ChEBI" id="CHEBI:30616"/>
    </ligand>
</feature>
<evidence type="ECO:0000313" key="14">
    <source>
        <dbReference type="EMBL" id="EGT41524.1"/>
    </source>
</evidence>
<dbReference type="Proteomes" id="UP000008068">
    <property type="component" value="Unassembled WGS sequence"/>
</dbReference>
<dbReference type="InParanoid" id="G0MQM7"/>
<dbReference type="PROSITE" id="PS00109">
    <property type="entry name" value="PROTEIN_KINASE_TYR"/>
    <property type="match status" value="1"/>
</dbReference>
<keyword evidence="6 11" id="KW-0472">Membrane</keyword>
<keyword evidence="5 11" id="KW-1133">Transmembrane helix</keyword>
<evidence type="ECO:0000256" key="5">
    <source>
        <dbReference type="ARBA" id="ARBA00022989"/>
    </source>
</evidence>
<feature type="signal peptide" evidence="12">
    <location>
        <begin position="1"/>
        <end position="20"/>
    </location>
</feature>
<dbReference type="GO" id="GO:0043235">
    <property type="term" value="C:receptor complex"/>
    <property type="evidence" value="ECO:0007669"/>
    <property type="project" value="TreeGrafter"/>
</dbReference>
<dbReference type="OrthoDB" id="3256376at2759"/>
<proteinExistence type="predicted"/>
<dbReference type="CDD" id="cd00192">
    <property type="entry name" value="PTKc"/>
    <property type="match status" value="1"/>
</dbReference>
<dbReference type="PRINTS" id="PR00109">
    <property type="entry name" value="TYRKINASE"/>
</dbReference>
<dbReference type="EMBL" id="GL379807">
    <property type="protein sequence ID" value="EGT41524.1"/>
    <property type="molecule type" value="Genomic_DNA"/>
</dbReference>
<dbReference type="GO" id="GO:0005524">
    <property type="term" value="F:ATP binding"/>
    <property type="evidence" value="ECO:0007669"/>
    <property type="project" value="UniProtKB-UniRule"/>
</dbReference>
<dbReference type="FunCoup" id="G0MQM7">
    <property type="interactions" value="3"/>
</dbReference>
<keyword evidence="7" id="KW-0675">Receptor</keyword>
<feature type="domain" description="Protein kinase" evidence="13">
    <location>
        <begin position="469"/>
        <end position="746"/>
    </location>
</feature>
<dbReference type="OMA" id="LVFEHMN"/>
<evidence type="ECO:0000313" key="15">
    <source>
        <dbReference type="Proteomes" id="UP000008068"/>
    </source>
</evidence>
<dbReference type="SUPFAM" id="SSF56112">
    <property type="entry name" value="Protein kinase-like (PK-like)"/>
    <property type="match status" value="1"/>
</dbReference>
<dbReference type="PROSITE" id="PS50011">
    <property type="entry name" value="PROTEIN_KINASE_DOM"/>
    <property type="match status" value="1"/>
</dbReference>
<evidence type="ECO:0000259" key="13">
    <source>
        <dbReference type="PROSITE" id="PS50011"/>
    </source>
</evidence>
<dbReference type="GO" id="GO:0051897">
    <property type="term" value="P:positive regulation of phosphatidylinositol 3-kinase/protein kinase B signal transduction"/>
    <property type="evidence" value="ECO:0007669"/>
    <property type="project" value="TreeGrafter"/>
</dbReference>